<keyword evidence="3" id="KW-0539">Nucleus</keyword>
<dbReference type="eggNOG" id="KOG0527">
    <property type="taxonomic scope" value="Eukaryota"/>
</dbReference>
<evidence type="ECO:0000313" key="6">
    <source>
        <dbReference type="EMBL" id="ETW80936.1"/>
    </source>
</evidence>
<feature type="DNA-binding region" description="HMG box" evidence="3">
    <location>
        <begin position="64"/>
        <end position="135"/>
    </location>
</feature>
<dbReference type="KEGG" id="hir:HETIRDRAFT_476671"/>
<organism evidence="6 7">
    <name type="scientific">Heterobasidion irregulare (strain TC 32-1)</name>
    <dbReference type="NCBI Taxonomy" id="747525"/>
    <lineage>
        <taxon>Eukaryota</taxon>
        <taxon>Fungi</taxon>
        <taxon>Dikarya</taxon>
        <taxon>Basidiomycota</taxon>
        <taxon>Agaricomycotina</taxon>
        <taxon>Agaricomycetes</taxon>
        <taxon>Russulales</taxon>
        <taxon>Bondarzewiaceae</taxon>
        <taxon>Heterobasidion</taxon>
        <taxon>Heterobasidion annosum species complex</taxon>
    </lineage>
</organism>
<keyword evidence="7" id="KW-1185">Reference proteome</keyword>
<evidence type="ECO:0000313" key="7">
    <source>
        <dbReference type="Proteomes" id="UP000030671"/>
    </source>
</evidence>
<evidence type="ECO:0000256" key="2">
    <source>
        <dbReference type="ARBA" id="ARBA00023163"/>
    </source>
</evidence>
<feature type="non-terminal residue" evidence="6">
    <location>
        <position position="204"/>
    </location>
</feature>
<evidence type="ECO:0000259" key="5">
    <source>
        <dbReference type="PROSITE" id="PS50118"/>
    </source>
</evidence>
<dbReference type="InterPro" id="IPR050140">
    <property type="entry name" value="SRY-related_HMG-box_TF-like"/>
</dbReference>
<dbReference type="GO" id="GO:0005634">
    <property type="term" value="C:nucleus"/>
    <property type="evidence" value="ECO:0007669"/>
    <property type="project" value="UniProtKB-UniRule"/>
</dbReference>
<dbReference type="PANTHER" id="PTHR10270">
    <property type="entry name" value="SOX TRANSCRIPTION FACTOR"/>
    <property type="match status" value="1"/>
</dbReference>
<dbReference type="RefSeq" id="XP_009547626.1">
    <property type="nucleotide sequence ID" value="XM_009549331.1"/>
</dbReference>
<dbReference type="SUPFAM" id="SSF47095">
    <property type="entry name" value="HMG-box"/>
    <property type="match status" value="1"/>
</dbReference>
<dbReference type="GeneID" id="20677707"/>
<sequence>MDPHHSPPYYALQPDPPLYTFLPPSPLSSYPPSPLLYLPLTVTLTSSEPMSGPTRTARPTGANPPRPPNAWILYRSDRLRALPPVAPGAPRRPQSEISKEIARMWKNEAEETKSEYERRAELAKAEHARQYPNYRFCPMKKADKDKLREEAKAEKERVKAETRKARQRSVYPYPTGASIASSSTPYFEYMPAPLWGPEGSRGIP</sequence>
<dbReference type="Proteomes" id="UP000030671">
    <property type="component" value="Unassembled WGS sequence"/>
</dbReference>
<dbReference type="GO" id="GO:0030154">
    <property type="term" value="P:cell differentiation"/>
    <property type="evidence" value="ECO:0007669"/>
    <property type="project" value="TreeGrafter"/>
</dbReference>
<dbReference type="HOGENOM" id="CLU_082854_6_3_1"/>
<dbReference type="CDD" id="cd01389">
    <property type="entry name" value="HMG-box_ROX1-like"/>
    <property type="match status" value="1"/>
</dbReference>
<name>W4K7A5_HETIT</name>
<dbReference type="GO" id="GO:0001228">
    <property type="term" value="F:DNA-binding transcription activator activity, RNA polymerase II-specific"/>
    <property type="evidence" value="ECO:0007669"/>
    <property type="project" value="TreeGrafter"/>
</dbReference>
<dbReference type="AlphaFoldDB" id="W4K7A5"/>
<evidence type="ECO:0000256" key="4">
    <source>
        <dbReference type="SAM" id="MobiDB-lite"/>
    </source>
</evidence>
<dbReference type="PROSITE" id="PS50118">
    <property type="entry name" value="HMG_BOX_2"/>
    <property type="match status" value="1"/>
</dbReference>
<reference evidence="6 7" key="1">
    <citation type="journal article" date="2012" name="New Phytol.">
        <title>Insight into trade-off between wood decay and parasitism from the genome of a fungal forest pathogen.</title>
        <authorList>
            <person name="Olson A."/>
            <person name="Aerts A."/>
            <person name="Asiegbu F."/>
            <person name="Belbahri L."/>
            <person name="Bouzid O."/>
            <person name="Broberg A."/>
            <person name="Canback B."/>
            <person name="Coutinho P.M."/>
            <person name="Cullen D."/>
            <person name="Dalman K."/>
            <person name="Deflorio G."/>
            <person name="van Diepen L.T."/>
            <person name="Dunand C."/>
            <person name="Duplessis S."/>
            <person name="Durling M."/>
            <person name="Gonthier P."/>
            <person name="Grimwood J."/>
            <person name="Fossdal C.G."/>
            <person name="Hansson D."/>
            <person name="Henrissat B."/>
            <person name="Hietala A."/>
            <person name="Himmelstrand K."/>
            <person name="Hoffmeister D."/>
            <person name="Hogberg N."/>
            <person name="James T.Y."/>
            <person name="Karlsson M."/>
            <person name="Kohler A."/>
            <person name="Kues U."/>
            <person name="Lee Y.H."/>
            <person name="Lin Y.C."/>
            <person name="Lind M."/>
            <person name="Lindquist E."/>
            <person name="Lombard V."/>
            <person name="Lucas S."/>
            <person name="Lunden K."/>
            <person name="Morin E."/>
            <person name="Murat C."/>
            <person name="Park J."/>
            <person name="Raffaello T."/>
            <person name="Rouze P."/>
            <person name="Salamov A."/>
            <person name="Schmutz J."/>
            <person name="Solheim H."/>
            <person name="Stahlberg J."/>
            <person name="Velez H."/>
            <person name="de Vries R.P."/>
            <person name="Wiebenga A."/>
            <person name="Woodward S."/>
            <person name="Yakovlev I."/>
            <person name="Garbelotto M."/>
            <person name="Martin F."/>
            <person name="Grigoriev I.V."/>
            <person name="Stenlid J."/>
        </authorList>
    </citation>
    <scope>NUCLEOTIDE SEQUENCE [LARGE SCALE GENOMIC DNA]</scope>
    <source>
        <strain evidence="6 7">TC 32-1</strain>
    </source>
</reference>
<feature type="region of interest" description="Disordered" evidence="4">
    <location>
        <begin position="147"/>
        <end position="168"/>
    </location>
</feature>
<keyword evidence="2" id="KW-0804">Transcription</keyword>
<dbReference type="OrthoDB" id="6247875at2759"/>
<dbReference type="EMBL" id="KI925459">
    <property type="protein sequence ID" value="ETW80936.1"/>
    <property type="molecule type" value="Genomic_DNA"/>
</dbReference>
<feature type="domain" description="HMG box" evidence="5">
    <location>
        <begin position="64"/>
        <end position="135"/>
    </location>
</feature>
<dbReference type="SMART" id="SM00398">
    <property type="entry name" value="HMG"/>
    <property type="match status" value="1"/>
</dbReference>
<protein>
    <recommendedName>
        <fullName evidence="5">HMG box domain-containing protein</fullName>
    </recommendedName>
</protein>
<proteinExistence type="predicted"/>
<dbReference type="InterPro" id="IPR036910">
    <property type="entry name" value="HMG_box_dom_sf"/>
</dbReference>
<keyword evidence="1 3" id="KW-0238">DNA-binding</keyword>
<dbReference type="Pfam" id="PF00505">
    <property type="entry name" value="HMG_box"/>
    <property type="match status" value="1"/>
</dbReference>
<gene>
    <name evidence="6" type="ORF">HETIRDRAFT_476671</name>
</gene>
<feature type="compositionally biased region" description="Basic and acidic residues" evidence="4">
    <location>
        <begin position="147"/>
        <end position="164"/>
    </location>
</feature>
<dbReference type="InterPro" id="IPR009071">
    <property type="entry name" value="HMG_box_dom"/>
</dbReference>
<evidence type="ECO:0000256" key="3">
    <source>
        <dbReference type="PROSITE-ProRule" id="PRU00267"/>
    </source>
</evidence>
<dbReference type="PANTHER" id="PTHR10270:SF161">
    <property type="entry name" value="SEX-DETERMINING REGION Y PROTEIN"/>
    <property type="match status" value="1"/>
</dbReference>
<dbReference type="InParanoid" id="W4K7A5"/>
<evidence type="ECO:0000256" key="1">
    <source>
        <dbReference type="ARBA" id="ARBA00023125"/>
    </source>
</evidence>
<feature type="region of interest" description="Disordered" evidence="4">
    <location>
        <begin position="45"/>
        <end position="70"/>
    </location>
</feature>
<dbReference type="Gene3D" id="1.10.30.10">
    <property type="entry name" value="High mobility group box domain"/>
    <property type="match status" value="1"/>
</dbReference>
<accession>W4K7A5</accession>
<dbReference type="GO" id="GO:0000978">
    <property type="term" value="F:RNA polymerase II cis-regulatory region sequence-specific DNA binding"/>
    <property type="evidence" value="ECO:0007669"/>
    <property type="project" value="TreeGrafter"/>
</dbReference>